<evidence type="ECO:0000256" key="9">
    <source>
        <dbReference type="ARBA" id="ARBA00022989"/>
    </source>
</evidence>
<evidence type="ECO:0000256" key="11">
    <source>
        <dbReference type="ARBA" id="ARBA00034036"/>
    </source>
</evidence>
<dbReference type="SUPFAM" id="SSF81660">
    <property type="entry name" value="Metal cation-transporting ATPase, ATP-binding domain N"/>
    <property type="match status" value="1"/>
</dbReference>
<evidence type="ECO:0000313" key="15">
    <source>
        <dbReference type="EMBL" id="KAJ4460846.1"/>
    </source>
</evidence>
<accession>A0ABQ8URX3</accession>
<evidence type="ECO:0000256" key="5">
    <source>
        <dbReference type="ARBA" id="ARBA00022741"/>
    </source>
</evidence>
<dbReference type="InterPro" id="IPR023298">
    <property type="entry name" value="ATPase_P-typ_TM_dom_sf"/>
</dbReference>
<feature type="transmembrane region" description="Helical" evidence="12">
    <location>
        <begin position="1101"/>
        <end position="1124"/>
    </location>
</feature>
<feature type="transmembrane region" description="Helical" evidence="12">
    <location>
        <begin position="1070"/>
        <end position="1089"/>
    </location>
</feature>
<evidence type="ECO:0000256" key="4">
    <source>
        <dbReference type="ARBA" id="ARBA00022723"/>
    </source>
</evidence>
<dbReference type="SFLD" id="SFLDS00003">
    <property type="entry name" value="Haloacid_Dehalogenase"/>
    <property type="match status" value="1"/>
</dbReference>
<keyword evidence="8 12" id="KW-1278">Translocase</keyword>
<dbReference type="InterPro" id="IPR008250">
    <property type="entry name" value="ATPase_P-typ_transduc_dom_A_sf"/>
</dbReference>
<keyword evidence="3 12" id="KW-0812">Transmembrane</keyword>
<dbReference type="PROSITE" id="PS00154">
    <property type="entry name" value="ATPASE_E1_E2"/>
    <property type="match status" value="1"/>
</dbReference>
<dbReference type="Gene3D" id="2.70.150.10">
    <property type="entry name" value="Calcium-transporting ATPase, cytoplasmic transduction domain A"/>
    <property type="match status" value="1"/>
</dbReference>
<evidence type="ECO:0000256" key="6">
    <source>
        <dbReference type="ARBA" id="ARBA00022840"/>
    </source>
</evidence>
<feature type="transmembrane region" description="Helical" evidence="12">
    <location>
        <begin position="280"/>
        <end position="303"/>
    </location>
</feature>
<feature type="transmembrane region" description="Helical" evidence="12">
    <location>
        <begin position="1006"/>
        <end position="1031"/>
    </location>
</feature>
<dbReference type="InterPro" id="IPR018303">
    <property type="entry name" value="ATPase_P-typ_P_site"/>
</dbReference>
<dbReference type="InterPro" id="IPR023299">
    <property type="entry name" value="ATPase_P-typ_cyto_dom_N"/>
</dbReference>
<dbReference type="Pfam" id="PF13246">
    <property type="entry name" value="Cation_ATPase"/>
    <property type="match status" value="1"/>
</dbReference>
<evidence type="ECO:0000259" key="14">
    <source>
        <dbReference type="Pfam" id="PF16212"/>
    </source>
</evidence>
<keyword evidence="4" id="KW-0479">Metal-binding</keyword>
<dbReference type="NCBIfam" id="TIGR01494">
    <property type="entry name" value="ATPase_P-type"/>
    <property type="match status" value="1"/>
</dbReference>
<comment type="subcellular location">
    <subcellularLocation>
        <location evidence="1 12">Membrane</location>
        <topology evidence="1 12">Multi-pass membrane protein</topology>
    </subcellularLocation>
</comment>
<dbReference type="EMBL" id="JAPMOS010000010">
    <property type="protein sequence ID" value="KAJ4460846.1"/>
    <property type="molecule type" value="Genomic_DNA"/>
</dbReference>
<feature type="domain" description="P-type ATPase C-terminal" evidence="14">
    <location>
        <begin position="894"/>
        <end position="1125"/>
    </location>
</feature>
<evidence type="ECO:0000256" key="12">
    <source>
        <dbReference type="RuleBase" id="RU362033"/>
    </source>
</evidence>
<dbReference type="Proteomes" id="UP001141327">
    <property type="component" value="Unassembled WGS sequence"/>
</dbReference>
<dbReference type="Pfam" id="PF16212">
    <property type="entry name" value="PhoLip_ATPase_C"/>
    <property type="match status" value="1"/>
</dbReference>
<feature type="transmembrane region" description="Helical" evidence="12">
    <location>
        <begin position="1043"/>
        <end position="1064"/>
    </location>
</feature>
<dbReference type="SUPFAM" id="SSF56784">
    <property type="entry name" value="HAD-like"/>
    <property type="match status" value="1"/>
</dbReference>
<reference evidence="15" key="1">
    <citation type="journal article" date="2022" name="bioRxiv">
        <title>Genomics of Preaxostyla Flagellates Illuminates Evolutionary Transitions and the Path Towards Mitochondrial Loss.</title>
        <authorList>
            <person name="Novak L.V.F."/>
            <person name="Treitli S.C."/>
            <person name="Pyrih J."/>
            <person name="Halakuc P."/>
            <person name="Pipaliya S.V."/>
            <person name="Vacek V."/>
            <person name="Brzon O."/>
            <person name="Soukal P."/>
            <person name="Eme L."/>
            <person name="Dacks J.B."/>
            <person name="Karnkowska A."/>
            <person name="Elias M."/>
            <person name="Hampl V."/>
        </authorList>
    </citation>
    <scope>NUCLEOTIDE SEQUENCE</scope>
    <source>
        <strain evidence="15">RCP-MX</strain>
    </source>
</reference>
<feature type="transmembrane region" description="Helical" evidence="12">
    <location>
        <begin position="323"/>
        <end position="345"/>
    </location>
</feature>
<dbReference type="PANTHER" id="PTHR24092">
    <property type="entry name" value="PROBABLE PHOSPHOLIPID-TRANSPORTING ATPASE"/>
    <property type="match status" value="1"/>
</dbReference>
<keyword evidence="6 12" id="KW-0067">ATP-binding</keyword>
<evidence type="ECO:0000256" key="3">
    <source>
        <dbReference type="ARBA" id="ARBA00022692"/>
    </source>
</evidence>
<keyword evidence="16" id="KW-1185">Reference proteome</keyword>
<dbReference type="Gene3D" id="3.40.1110.10">
    <property type="entry name" value="Calcium-transporting ATPase, cytoplasmic domain N"/>
    <property type="match status" value="1"/>
</dbReference>
<keyword evidence="5 12" id="KW-0547">Nucleotide-binding</keyword>
<gene>
    <name evidence="15" type="ORF">PAPYR_2665</name>
</gene>
<dbReference type="SFLD" id="SFLDF00027">
    <property type="entry name" value="p-type_atpase"/>
    <property type="match status" value="1"/>
</dbReference>
<dbReference type="SUPFAM" id="SSF81653">
    <property type="entry name" value="Calcium ATPase, transduction domain A"/>
    <property type="match status" value="1"/>
</dbReference>
<evidence type="ECO:0000256" key="13">
    <source>
        <dbReference type="SAM" id="MobiDB-lite"/>
    </source>
</evidence>
<dbReference type="EC" id="7.6.2.1" evidence="12"/>
<evidence type="ECO:0000313" key="16">
    <source>
        <dbReference type="Proteomes" id="UP001141327"/>
    </source>
</evidence>
<evidence type="ECO:0000256" key="7">
    <source>
        <dbReference type="ARBA" id="ARBA00022842"/>
    </source>
</evidence>
<comment type="similarity">
    <text evidence="2 12">Belongs to the cation transport ATPase (P-type) (TC 3.A.3) family. Type IV subfamily.</text>
</comment>
<feature type="transmembrane region" description="Helical" evidence="12">
    <location>
        <begin position="917"/>
        <end position="942"/>
    </location>
</feature>
<dbReference type="InterPro" id="IPR001757">
    <property type="entry name" value="P_typ_ATPase"/>
</dbReference>
<proteinExistence type="inferred from homology"/>
<protein>
    <recommendedName>
        <fullName evidence="12">Phospholipid-transporting ATPase</fullName>
        <ecNumber evidence="12">7.6.2.1</ecNumber>
    </recommendedName>
</protein>
<dbReference type="SUPFAM" id="SSF81665">
    <property type="entry name" value="Calcium ATPase, transmembrane domain M"/>
    <property type="match status" value="1"/>
</dbReference>
<dbReference type="InterPro" id="IPR036412">
    <property type="entry name" value="HAD-like_sf"/>
</dbReference>
<dbReference type="InterPro" id="IPR006539">
    <property type="entry name" value="P-type_ATPase_IV"/>
</dbReference>
<organism evidence="15 16">
    <name type="scientific">Paratrimastix pyriformis</name>
    <dbReference type="NCBI Taxonomy" id="342808"/>
    <lineage>
        <taxon>Eukaryota</taxon>
        <taxon>Metamonada</taxon>
        <taxon>Preaxostyla</taxon>
        <taxon>Paratrimastigidae</taxon>
        <taxon>Paratrimastix</taxon>
    </lineage>
</organism>
<sequence>MNIYFLIIGVLQLFPSITPVNPITTWLPIIIIFTLSALKELLDDIMRYRSDKRFNTRLVSICRNGTLIEEYSESIRVGDIVMVKSGEEFPCDLVLLKTGGTTPADNPEGLAFIQVGGLPKKETRHPALLLPPGSRWLVLAGLMSAQTANLDGESDLKQRSPLEATQKLAESQVLLFKGVVEGPLPNPNLLQFDARIFMDAPAHLSTFGAGGVPGAGIGGQLGPGGVSLTLRQLLPQATVLKNTPYILGLAMYTGNQSKIGCNKATPPSKMTRLEGLINRLTFFIFFLQLALVLVTGLVGDFWQLQRGPRHWYLALSSVMVENVGEWFVLPLRFLLLLSLMIPISIKGRSGYISPMVSISSRSSPKPPQVTLDFVKLFTAFLLNWDLAMWDDQLAVGALARSTALAEDLGQVTHVLSDKTGTLTQNLMQFQKCAIGTRAYGSPIGTHPVVSAVEDQALIDVCPAPPALPSSQRHFRSAIWAAFGPHRALAGCLQSAMRGVPETLDFLRSLALCHTVQATRKSVPPQAPALALWNVPPSASPDEEALVKAARQLRVEFVKRDPHFIDISVNGRPERYEMLALLEFTPARRRMSVAVRRLSPPPEADEVLIITKGADDVIMARADPNDELRGPIQGHVDSFARTGLRTLIVSMRRLSGADFAAWNERFLEACASVEGRESRVADVCEAVERNLRLVGVTAIEDKLQVDVAETIDLLRRAGIVFWMLTGDKMSTARQIATSCALMSPTALISMGCPSGAAAGGAVRGQVIDVTGRDVQDIRLSLEQVEQQHPAGRRANYTVVLEGTTLETALAEERLAPVMSALLAEADTVICCRATPRQKEKAVRLVRKMPSPRRLAAEGIKPLVLAIGDGGNDVPMIQNAQVGVGIQGREGLQASLASDYSIPAFRHLRRLTMLHGRYAAVRLAFIGQYCFYKAFLVASVQLLFNLFTGFSGASFFNSLQLAAFNMIYTAAPPVAFLLDRDVEPGRSLTDPDLYRRAVRGDYLNKKTFFAWMLRALYQAAAIFFITAGAYGALRGTWIDQDSMPVTVYTAVLVLQIGTVLGASHTATWINHFFIWGSFALYVVVSLVLTCIPREATYGIFFRMLADPVAWLAIPLSVAAAWLPFWLAEHLLALDPSGSALPPSGPPGSPSKGHHKQRPSPPLGEVADETDSSTPFLDACDQDL</sequence>
<dbReference type="InterPro" id="IPR044492">
    <property type="entry name" value="P_typ_ATPase_HD_dom"/>
</dbReference>
<dbReference type="InterPro" id="IPR023214">
    <property type="entry name" value="HAD_sf"/>
</dbReference>
<comment type="catalytic activity">
    <reaction evidence="11 12">
        <text>ATP + H2O + phospholipidSide 1 = ADP + phosphate + phospholipidSide 2.</text>
        <dbReference type="EC" id="7.6.2.1"/>
    </reaction>
</comment>
<dbReference type="PANTHER" id="PTHR24092:SF19">
    <property type="entry name" value="PHOSPHOLIPID-TRANSPORTING ATPASE"/>
    <property type="match status" value="1"/>
</dbReference>
<keyword evidence="7 12" id="KW-0460">Magnesium</keyword>
<keyword evidence="10 12" id="KW-0472">Membrane</keyword>
<dbReference type="PRINTS" id="PR00119">
    <property type="entry name" value="CATATPASE"/>
</dbReference>
<feature type="region of interest" description="Disordered" evidence="13">
    <location>
        <begin position="1136"/>
        <end position="1181"/>
    </location>
</feature>
<evidence type="ECO:0000256" key="2">
    <source>
        <dbReference type="ARBA" id="ARBA00008109"/>
    </source>
</evidence>
<evidence type="ECO:0000256" key="1">
    <source>
        <dbReference type="ARBA" id="ARBA00004141"/>
    </source>
</evidence>
<dbReference type="Gene3D" id="3.40.50.1000">
    <property type="entry name" value="HAD superfamily/HAD-like"/>
    <property type="match status" value="1"/>
</dbReference>
<dbReference type="SFLD" id="SFLDG00002">
    <property type="entry name" value="C1.7:_P-type_atpase_like"/>
    <property type="match status" value="1"/>
</dbReference>
<evidence type="ECO:0000256" key="10">
    <source>
        <dbReference type="ARBA" id="ARBA00023136"/>
    </source>
</evidence>
<name>A0ABQ8URX3_9EUKA</name>
<comment type="caution">
    <text evidence="15">The sequence shown here is derived from an EMBL/GenBank/DDBJ whole genome shotgun (WGS) entry which is preliminary data.</text>
</comment>
<evidence type="ECO:0000256" key="8">
    <source>
        <dbReference type="ARBA" id="ARBA00022967"/>
    </source>
</evidence>
<keyword evidence="9 12" id="KW-1133">Transmembrane helix</keyword>
<dbReference type="InterPro" id="IPR032630">
    <property type="entry name" value="P_typ_ATPase_c"/>
</dbReference>
<dbReference type="NCBIfam" id="TIGR01652">
    <property type="entry name" value="ATPase-Plipid"/>
    <property type="match status" value="1"/>
</dbReference>